<reference evidence="3" key="1">
    <citation type="submission" date="2025-08" db="UniProtKB">
        <authorList>
            <consortium name="Ensembl"/>
        </authorList>
    </citation>
    <scope>IDENTIFICATION</scope>
</reference>
<name>A0A8D0HBZ0_SPHPU</name>
<proteinExistence type="predicted"/>
<dbReference type="OMA" id="ALSTWTM"/>
<dbReference type="Pfam" id="PF08241">
    <property type="entry name" value="Methyltransf_11"/>
    <property type="match status" value="1"/>
</dbReference>
<dbReference type="PANTHER" id="PTHR45036:SF1">
    <property type="entry name" value="METHYLTRANSFERASE LIKE 7A"/>
    <property type="match status" value="1"/>
</dbReference>
<accession>A0A8D0HBZ0</accession>
<dbReference type="SUPFAM" id="SSF53335">
    <property type="entry name" value="S-adenosyl-L-methionine-dependent methyltransferases"/>
    <property type="match status" value="1"/>
</dbReference>
<protein>
    <recommendedName>
        <fullName evidence="2">Methyltransferase type 11 domain-containing protein</fullName>
    </recommendedName>
</protein>
<evidence type="ECO:0000259" key="2">
    <source>
        <dbReference type="Pfam" id="PF08241"/>
    </source>
</evidence>
<feature type="domain" description="Methyltransferase type 11" evidence="2">
    <location>
        <begin position="77"/>
        <end position="174"/>
    </location>
</feature>
<evidence type="ECO:0000313" key="4">
    <source>
        <dbReference type="Proteomes" id="UP000694392"/>
    </source>
</evidence>
<dbReference type="Gene3D" id="3.40.50.150">
    <property type="entry name" value="Vaccinia Virus protein VP39"/>
    <property type="match status" value="1"/>
</dbReference>
<dbReference type="AlphaFoldDB" id="A0A8D0HBZ0"/>
<dbReference type="Ensembl" id="ENSSPUT00000022857.1">
    <property type="protein sequence ID" value="ENSSPUP00000021442.1"/>
    <property type="gene ID" value="ENSSPUG00000016483.1"/>
</dbReference>
<reference evidence="3" key="2">
    <citation type="submission" date="2025-09" db="UniProtKB">
        <authorList>
            <consortium name="Ensembl"/>
        </authorList>
    </citation>
    <scope>IDENTIFICATION</scope>
</reference>
<evidence type="ECO:0000313" key="3">
    <source>
        <dbReference type="Ensembl" id="ENSSPUP00000021442.1"/>
    </source>
</evidence>
<dbReference type="InterPro" id="IPR029063">
    <property type="entry name" value="SAM-dependent_MTases_sf"/>
</dbReference>
<dbReference type="PANTHER" id="PTHR45036">
    <property type="entry name" value="METHYLTRANSFERASE LIKE 7B"/>
    <property type="match status" value="1"/>
</dbReference>
<keyword evidence="1" id="KW-1133">Transmembrane helix</keyword>
<dbReference type="InterPro" id="IPR052356">
    <property type="entry name" value="Thiol_S-MT"/>
</dbReference>
<feature type="transmembrane region" description="Helical" evidence="1">
    <location>
        <begin position="7"/>
        <end position="29"/>
    </location>
</feature>
<dbReference type="GO" id="GO:0008757">
    <property type="term" value="F:S-adenosylmethionine-dependent methyltransferase activity"/>
    <property type="evidence" value="ECO:0007669"/>
    <property type="project" value="InterPro"/>
</dbReference>
<keyword evidence="1" id="KW-0812">Transmembrane</keyword>
<organism evidence="3 4">
    <name type="scientific">Sphenodon punctatus</name>
    <name type="common">Tuatara</name>
    <name type="synonym">Hatteria punctata</name>
    <dbReference type="NCBI Taxonomy" id="8508"/>
    <lineage>
        <taxon>Eukaryota</taxon>
        <taxon>Metazoa</taxon>
        <taxon>Chordata</taxon>
        <taxon>Craniata</taxon>
        <taxon>Vertebrata</taxon>
        <taxon>Euteleostomi</taxon>
        <taxon>Lepidosauria</taxon>
        <taxon>Sphenodontia</taxon>
        <taxon>Sphenodontidae</taxon>
        <taxon>Sphenodon</taxon>
    </lineage>
</organism>
<keyword evidence="4" id="KW-1185">Reference proteome</keyword>
<dbReference type="CDD" id="cd02440">
    <property type="entry name" value="AdoMet_MTases"/>
    <property type="match status" value="1"/>
</dbReference>
<dbReference type="GeneTree" id="ENSGT00940000154786"/>
<sequence length="246" mass="28102">MAEAMVLFLRFCFQLIALPVYLLSLLGAWEPFCKKIFFPFFMEMLTAGYNKKTAEQKRELFRNLPEFANSSGELRLLEIGTGSGANFQFYPPGCQVICTDPNPNFHSSLSKSMAQNQHLQFKRVLVASAEDLSKVADSSLDVVVSTLVLCSVQSVEGVLKEVLRILKPGGAFYFLEHEAAAHSSWDYFWQQVYFPTWKLIFDGCCLTRDFRNDLERAKFSEVNLRHIRVPLHWTPIQSHIIGYAVK</sequence>
<dbReference type="InterPro" id="IPR013216">
    <property type="entry name" value="Methyltransf_11"/>
</dbReference>
<keyword evidence="1" id="KW-0472">Membrane</keyword>
<evidence type="ECO:0000256" key="1">
    <source>
        <dbReference type="SAM" id="Phobius"/>
    </source>
</evidence>
<dbReference type="Proteomes" id="UP000694392">
    <property type="component" value="Unplaced"/>
</dbReference>